<keyword evidence="3" id="KW-0812">Transmembrane</keyword>
<dbReference type="EMBL" id="MABE01000085">
    <property type="protein sequence ID" value="OUS41345.1"/>
    <property type="molecule type" value="Genomic_DNA"/>
</dbReference>
<feature type="transmembrane region" description="Helical" evidence="3">
    <location>
        <begin position="328"/>
        <end position="348"/>
    </location>
</feature>
<name>A0A1Y5I2J9_OLEAN</name>
<dbReference type="GO" id="GO:0042910">
    <property type="term" value="F:xenobiotic transmembrane transporter activity"/>
    <property type="evidence" value="ECO:0007669"/>
    <property type="project" value="TreeGrafter"/>
</dbReference>
<feature type="transmembrane region" description="Helical" evidence="3">
    <location>
        <begin position="354"/>
        <end position="374"/>
    </location>
</feature>
<evidence type="ECO:0000313" key="4">
    <source>
        <dbReference type="EMBL" id="OUS41345.1"/>
    </source>
</evidence>
<keyword evidence="1" id="KW-0963">Cytoplasm</keyword>
<feature type="transmembrane region" description="Helical" evidence="3">
    <location>
        <begin position="998"/>
        <end position="1024"/>
    </location>
</feature>
<sequence length="1095" mass="122018">MRYSIQWFVNNPVAANLFMISVFILGLLTIPDTRMELIPNVSLERIGIQTLLPGATVETVEATVCKPIEQRIYDIPGTLDLTSTAYEGLCSITLDVADGFVTKNILDEVKNRIQSSDALPKDAGTPEIKELNVRNRVAKLILYGDSNYSDLAKIMRKVRKDLLEFDNISIIDLEDIKQSRIEINVPSHNLEKYDVTFSQINSLITQQSNQLPGGSLKTQEGNVLITSNEQQENSEGFKNIVILSNSDGAEIKLKDIASITDNRYSHEYQASFDNKPAVSIDIYRIGDQNIMDIAESLNSYIASAKIPDNMYLHVWQDDSKHFKSRIDLLLDNAFTGLLLLFIVLLLFLNTRLSFWVSLGIPVSFFGSLFFMPFFDVSINVISLFAFILVLGIVVDDAVVVGESVHQQNELGNYGAAGALEGTYQVYKPIFFAIATSIVAFLPLLFLPGPEGKLMQAIPIVVILTLIFSLLESVYILPAHLSGNKPASNKKPNFFIKIQNSFSNTLDRFINKIYQPLLIRSLHNKGLVIIGFSLVFVIFMVVVSTGWMRVALFSAIEADVVIANLTFPEGSPRHKTETAIKQLVTAANQLTEETTHESTPTILHSYSVIGPKNKISNQDLDKNLDHSAQVTLELSSSNNRQYSGQELATRWRELTGPISDIEKIKYSSSLNPAKPDINIEFSGYDLAQLKSAADKLKEVLAEYDGAYDIRDSISSAKQQANISLQKNAVALDLSLEQVLSQVHNAYQGSDVQNIQTQDDEINVWLGLPEDERSSMWYLENLPIKLPNGQYVSLSSIANINYQPARNHIKRYEQQRIVSVSAYIDSEKNSISHIKDELQSVTLNQILSDHPELRWNTAGQQKSIASFLKILTKGYLVAILVMYLMMAILFGSYTQPLLVLFAIPFGLLGSLVGHLFLNLELTLWSFVGMVAVSGVVVNDNLVLMSYINGQREKGHSVFIAVCDAGKKRFRPILLTSLTTFVGLTPLILETSIQAQFLIPMAVSLAFGVLFATFISLLLVPATYLLLDQWLIAINNSVNTLRRKKTTTDLVEQAYQQGFQQGSNNKKKKNSPYNDDVLTSSWEAGWQDAKNNNEGLIS</sequence>
<evidence type="ECO:0000313" key="5">
    <source>
        <dbReference type="Proteomes" id="UP000227088"/>
    </source>
</evidence>
<feature type="transmembrane region" description="Helical" evidence="3">
    <location>
        <begin position="12"/>
        <end position="30"/>
    </location>
</feature>
<dbReference type="Gene3D" id="1.10.10.620">
    <property type="entry name" value="ribosome modulation factor like domain"/>
    <property type="match status" value="1"/>
</dbReference>
<dbReference type="InterPro" id="IPR001036">
    <property type="entry name" value="Acrflvin-R"/>
</dbReference>
<dbReference type="PRINTS" id="PR00702">
    <property type="entry name" value="ACRIFLAVINRP"/>
</dbReference>
<comment type="caution">
    <text evidence="4">The sequence shown here is derived from an EMBL/GenBank/DDBJ whole genome shotgun (WGS) entry which is preliminary data.</text>
</comment>
<reference evidence="5" key="1">
    <citation type="journal article" date="2017" name="Proc. Natl. Acad. Sci. U.S.A.">
        <title>Simulation of Deepwater Horizon oil plume reveals substrate specialization within a complex community of hydrocarbon degraders.</title>
        <authorList>
            <person name="Hu P."/>
            <person name="Dubinsky E.A."/>
            <person name="Probst A.J."/>
            <person name="Wang J."/>
            <person name="Sieber C.M.K."/>
            <person name="Tom L.M."/>
            <person name="Gardinali P."/>
            <person name="Banfield J.F."/>
            <person name="Atlas R.M."/>
            <person name="Andersen G.L."/>
        </authorList>
    </citation>
    <scope>NUCLEOTIDE SEQUENCE [LARGE SCALE GENOMIC DNA]</scope>
</reference>
<dbReference type="Gene3D" id="3.30.70.1320">
    <property type="entry name" value="Multidrug efflux transporter AcrB pore domain like"/>
    <property type="match status" value="1"/>
</dbReference>
<gene>
    <name evidence="4" type="ORF">A9R00_01405</name>
</gene>
<dbReference type="AlphaFoldDB" id="A0A1Y5I2J9"/>
<dbReference type="SUPFAM" id="SSF82866">
    <property type="entry name" value="Multidrug efflux transporter AcrB transmembrane domain"/>
    <property type="match status" value="2"/>
</dbReference>
<feature type="transmembrane region" description="Helical" evidence="3">
    <location>
        <begin position="381"/>
        <end position="400"/>
    </location>
</feature>
<feature type="transmembrane region" description="Helical" evidence="3">
    <location>
        <begin position="453"/>
        <end position="476"/>
    </location>
</feature>
<evidence type="ECO:0000256" key="2">
    <source>
        <dbReference type="ARBA" id="ARBA00022845"/>
    </source>
</evidence>
<dbReference type="Gene3D" id="3.30.2090.10">
    <property type="entry name" value="Multidrug efflux transporter AcrB TolC docking domain, DN and DC subdomains"/>
    <property type="match status" value="2"/>
</dbReference>
<feature type="transmembrane region" description="Helical" evidence="3">
    <location>
        <begin position="525"/>
        <end position="542"/>
    </location>
</feature>
<dbReference type="Gene3D" id="3.30.70.1430">
    <property type="entry name" value="Multidrug efflux transporter AcrB pore domain"/>
    <property type="match status" value="2"/>
</dbReference>
<organism evidence="4 5">
    <name type="scientific">Oleispira antarctica</name>
    <dbReference type="NCBI Taxonomy" id="188908"/>
    <lineage>
        <taxon>Bacteria</taxon>
        <taxon>Pseudomonadati</taxon>
        <taxon>Pseudomonadota</taxon>
        <taxon>Gammaproteobacteria</taxon>
        <taxon>Oceanospirillales</taxon>
        <taxon>Oceanospirillaceae</taxon>
        <taxon>Oleispira</taxon>
    </lineage>
</organism>
<feature type="transmembrane region" description="Helical" evidence="3">
    <location>
        <begin position="921"/>
        <end position="946"/>
    </location>
</feature>
<dbReference type="PANTHER" id="PTHR32063:SF33">
    <property type="entry name" value="RND SUPERFAMILY EFFLUX PUMP PERMEASE COMPONENT"/>
    <property type="match status" value="1"/>
</dbReference>
<dbReference type="InterPro" id="IPR027463">
    <property type="entry name" value="AcrB_DN_DC_subdom"/>
</dbReference>
<accession>A0A1Y5I2J9</accession>
<dbReference type="InterPro" id="IPR023200">
    <property type="entry name" value="RMF_sf"/>
</dbReference>
<feature type="transmembrane region" description="Helical" evidence="3">
    <location>
        <begin position="967"/>
        <end position="986"/>
    </location>
</feature>
<feature type="transmembrane region" description="Helical" evidence="3">
    <location>
        <begin position="429"/>
        <end position="446"/>
    </location>
</feature>
<dbReference type="Pfam" id="PF00873">
    <property type="entry name" value="ACR_tran"/>
    <property type="match status" value="1"/>
</dbReference>
<keyword evidence="3" id="KW-0472">Membrane</keyword>
<proteinExistence type="predicted"/>
<dbReference type="GO" id="GO:0005886">
    <property type="term" value="C:plasma membrane"/>
    <property type="evidence" value="ECO:0007669"/>
    <property type="project" value="TreeGrafter"/>
</dbReference>
<keyword evidence="2" id="KW-0810">Translation regulation</keyword>
<evidence type="ECO:0008006" key="6">
    <source>
        <dbReference type="Google" id="ProtNLM"/>
    </source>
</evidence>
<dbReference type="Gene3D" id="1.20.1640.10">
    <property type="entry name" value="Multidrug efflux transporter AcrB transmembrane domain"/>
    <property type="match status" value="2"/>
</dbReference>
<keyword evidence="3" id="KW-1133">Transmembrane helix</keyword>
<dbReference type="Proteomes" id="UP000227088">
    <property type="component" value="Unassembled WGS sequence"/>
</dbReference>
<feature type="transmembrane region" description="Helical" evidence="3">
    <location>
        <begin position="868"/>
        <end position="888"/>
    </location>
</feature>
<dbReference type="PANTHER" id="PTHR32063">
    <property type="match status" value="1"/>
</dbReference>
<dbReference type="NCBIfam" id="NF011162">
    <property type="entry name" value="PRK14563.1"/>
    <property type="match status" value="1"/>
</dbReference>
<feature type="transmembrane region" description="Helical" evidence="3">
    <location>
        <begin position="895"/>
        <end position="915"/>
    </location>
</feature>
<evidence type="ECO:0000256" key="1">
    <source>
        <dbReference type="ARBA" id="ARBA00022490"/>
    </source>
</evidence>
<protein>
    <recommendedName>
        <fullName evidence="6">RND transporter</fullName>
    </recommendedName>
</protein>
<dbReference type="SUPFAM" id="SSF82693">
    <property type="entry name" value="Multidrug efflux transporter AcrB pore domain, PN1, PN2, PC1 and PC2 subdomains"/>
    <property type="match status" value="1"/>
</dbReference>
<dbReference type="Gene3D" id="3.30.70.1440">
    <property type="entry name" value="Multidrug efflux transporter AcrB pore domain"/>
    <property type="match status" value="1"/>
</dbReference>
<dbReference type="GO" id="GO:0006417">
    <property type="term" value="P:regulation of translation"/>
    <property type="evidence" value="ECO:0007669"/>
    <property type="project" value="UniProtKB-KW"/>
</dbReference>
<dbReference type="SUPFAM" id="SSF82714">
    <property type="entry name" value="Multidrug efflux transporter AcrB TolC docking domain, DN and DC subdomains"/>
    <property type="match status" value="2"/>
</dbReference>
<dbReference type="Pfam" id="PF04957">
    <property type="entry name" value="RMF"/>
    <property type="match status" value="1"/>
</dbReference>
<dbReference type="InterPro" id="IPR007040">
    <property type="entry name" value="Ribosome_modulation_factor"/>
</dbReference>
<evidence type="ECO:0000256" key="3">
    <source>
        <dbReference type="SAM" id="Phobius"/>
    </source>
</evidence>